<dbReference type="Gene3D" id="2.60.40.10">
    <property type="entry name" value="Immunoglobulins"/>
    <property type="match status" value="1"/>
</dbReference>
<name>A0A5N3QZD3_9VIBR</name>
<protein>
    <recommendedName>
        <fullName evidence="3">Dystroglycan-type cadherin-like domain-containing protein</fullName>
    </recommendedName>
</protein>
<dbReference type="Pfam" id="PF05345">
    <property type="entry name" value="He_PIG"/>
    <property type="match status" value="1"/>
</dbReference>
<reference evidence="1 2" key="1">
    <citation type="submission" date="2019-09" db="EMBL/GenBank/DDBJ databases">
        <title>Whole genome sequence of Vibrio fortis.</title>
        <authorList>
            <person name="Das S.K."/>
        </authorList>
    </citation>
    <scope>NUCLEOTIDE SEQUENCE [LARGE SCALE GENOMIC DNA]</scope>
    <source>
        <strain evidence="1 2">AN60</strain>
    </source>
</reference>
<dbReference type="RefSeq" id="WP_150870579.1">
    <property type="nucleotide sequence ID" value="NZ_VWSE01000007.1"/>
</dbReference>
<comment type="caution">
    <text evidence="1">The sequence shown here is derived from an EMBL/GenBank/DDBJ whole genome shotgun (WGS) entry which is preliminary data.</text>
</comment>
<evidence type="ECO:0000313" key="1">
    <source>
        <dbReference type="EMBL" id="KAB0287568.1"/>
    </source>
</evidence>
<proteinExistence type="predicted"/>
<dbReference type="Proteomes" id="UP000326789">
    <property type="component" value="Unassembled WGS sequence"/>
</dbReference>
<gene>
    <name evidence="1" type="ORF">F2P58_14100</name>
</gene>
<organism evidence="1 2">
    <name type="scientific">Vibrio fortis</name>
    <dbReference type="NCBI Taxonomy" id="212667"/>
    <lineage>
        <taxon>Bacteria</taxon>
        <taxon>Pseudomonadati</taxon>
        <taxon>Pseudomonadota</taxon>
        <taxon>Gammaproteobacteria</taxon>
        <taxon>Vibrionales</taxon>
        <taxon>Vibrionaceae</taxon>
        <taxon>Vibrio</taxon>
    </lineage>
</organism>
<accession>A0A5N3QZD3</accession>
<dbReference type="AlphaFoldDB" id="A0A5N3QZD3"/>
<sequence>MKKVSLLAASVAFALTGCGGSDGDSSGATPGGVVITAIDGYLQHAEVWVDTDGNFELDASDKKLQVETDENGQFTLPNEHKDSVVFIKAIKDKTIDKTRGLVANDFELATTAGSTIINPMTNMVVEQLEAAKVAGTELTQEQAEEKVVKSVTDSGLTASQELIFGDYIVDGSEQAQALNAIGETLVDNSDLTVEKQLELTDAVAVEAQSIIENKESLDDFSPIVNIPADDSPITVTPNSRPVDSENGVLKDITLAPSDAWLDLDASTFFQDAEGDTLTFELKELADDLNGLVIDSNTGIISGDLTNAGTYDYQIFAKDEHDALSYPLNLKVIKLAENLAPEVVEEEKARLQSVIDGWQLQEGEAFNQTIDLSGLFNDTDGDIVKYRSGGLTVDGLTITPTEDTSSIVTISGTPSKSYPAGQTFNVGGVDDDNEPTYVKFTLPEILEGTPVEPPQPELGFTQAHFDKGGVWQMGSFDYGDAEVAFASLRVNNGQNELCFATDDSSDFSTLSRQDWLSTLDNMQHNYWDLGRENLLKDDDCFAVTLNNNGTVDLPGDAGTDTATMLYQNITKDGDYQVVMLIEESTGHKELFWMDSTEVEDGVNYNSFSYPSQNDMTVDVTLDEYLLVDDDGGYNDLYPLLDKFAYSMTGKNAENLAEGTYTATPITEPGESWSDNWLVGENVDDYDETLINPYLGLVEDNDDCNCVVTRRYFTYRDFGELTIGVGDHNKGYSYGHDDNGFFFIKSNQEEAIKRIHDAWGK</sequence>
<dbReference type="PROSITE" id="PS51257">
    <property type="entry name" value="PROKAR_LIPOPROTEIN"/>
    <property type="match status" value="1"/>
</dbReference>
<evidence type="ECO:0000313" key="2">
    <source>
        <dbReference type="Proteomes" id="UP000326789"/>
    </source>
</evidence>
<evidence type="ECO:0008006" key="3">
    <source>
        <dbReference type="Google" id="ProtNLM"/>
    </source>
</evidence>
<dbReference type="InterPro" id="IPR013783">
    <property type="entry name" value="Ig-like_fold"/>
</dbReference>
<dbReference type="EMBL" id="VWSE01000007">
    <property type="protein sequence ID" value="KAB0287568.1"/>
    <property type="molecule type" value="Genomic_DNA"/>
</dbReference>